<reference evidence="3 4" key="1">
    <citation type="journal article" date="2016" name="J. Microbiol.">
        <title>Dankookia rubra gen. nov., sp. nov., an alphaproteobacterium isolated from sediment of a shallow stream.</title>
        <authorList>
            <person name="Kim W.H."/>
            <person name="Kim D.H."/>
            <person name="Kang K."/>
            <person name="Ahn T.Y."/>
        </authorList>
    </citation>
    <scope>NUCLEOTIDE SEQUENCE [LARGE SCALE GENOMIC DNA]</scope>
    <source>
        <strain evidence="3 4">JCM30602</strain>
    </source>
</reference>
<dbReference type="InterPro" id="IPR040079">
    <property type="entry name" value="Glutathione_S-Trfase"/>
</dbReference>
<dbReference type="EMBL" id="SMSJ01000032">
    <property type="protein sequence ID" value="TDH60715.1"/>
    <property type="molecule type" value="Genomic_DNA"/>
</dbReference>
<dbReference type="RefSeq" id="WP_133290438.1">
    <property type="nucleotide sequence ID" value="NZ_SMSJ01000032.1"/>
</dbReference>
<organism evidence="3 4">
    <name type="scientific">Dankookia rubra</name>
    <dbReference type="NCBI Taxonomy" id="1442381"/>
    <lineage>
        <taxon>Bacteria</taxon>
        <taxon>Pseudomonadati</taxon>
        <taxon>Pseudomonadota</taxon>
        <taxon>Alphaproteobacteria</taxon>
        <taxon>Acetobacterales</taxon>
        <taxon>Roseomonadaceae</taxon>
        <taxon>Dankookia</taxon>
    </lineage>
</organism>
<dbReference type="SUPFAM" id="SSF47616">
    <property type="entry name" value="GST C-terminal domain-like"/>
    <property type="match status" value="1"/>
</dbReference>
<dbReference type="OrthoDB" id="9795329at2"/>
<dbReference type="InterPro" id="IPR036282">
    <property type="entry name" value="Glutathione-S-Trfase_C_sf"/>
</dbReference>
<dbReference type="SFLD" id="SFLDS00019">
    <property type="entry name" value="Glutathione_Transferase_(cytos"/>
    <property type="match status" value="1"/>
</dbReference>
<dbReference type="Gene3D" id="1.20.1050.10">
    <property type="match status" value="1"/>
</dbReference>
<keyword evidence="4" id="KW-1185">Reference proteome</keyword>
<gene>
    <name evidence="3" type="ORF">E2C06_20285</name>
</gene>
<protein>
    <submittedName>
        <fullName evidence="3">Glutathione S-transferase family protein</fullName>
    </submittedName>
</protein>
<evidence type="ECO:0000259" key="2">
    <source>
        <dbReference type="PROSITE" id="PS50405"/>
    </source>
</evidence>
<dbReference type="InterPro" id="IPR010987">
    <property type="entry name" value="Glutathione-S-Trfase_C-like"/>
</dbReference>
<dbReference type="Gene3D" id="3.40.30.10">
    <property type="entry name" value="Glutaredoxin"/>
    <property type="match status" value="1"/>
</dbReference>
<keyword evidence="3" id="KW-0808">Transferase</keyword>
<evidence type="ECO:0000313" key="4">
    <source>
        <dbReference type="Proteomes" id="UP000295096"/>
    </source>
</evidence>
<dbReference type="PROSITE" id="PS50404">
    <property type="entry name" value="GST_NTER"/>
    <property type="match status" value="1"/>
</dbReference>
<dbReference type="InterPro" id="IPR004045">
    <property type="entry name" value="Glutathione_S-Trfase_N"/>
</dbReference>
<sequence length="221" mass="23655">MILVGQFDSPFVRRVAVALNILGLPYRHDPWSAFGDPRRLATLNPLGRVPALVLDDCDVLIESAAILDHLDEIAGEARLIAARGPERRTMLRICAMATGVCDKMVGLLYERLMHDTVSEVWVGRCSAQIEATLSALEATRAGCGTPFWFGTTPGHADIAVACALRFLAEVHPRLDAPAWRPHLAAHAAACEAMPAFAAAVQPFAAPRGTLQRSVAAGAAKD</sequence>
<evidence type="ECO:0000313" key="3">
    <source>
        <dbReference type="EMBL" id="TDH60715.1"/>
    </source>
</evidence>
<name>A0A4V3A9V4_9PROT</name>
<dbReference type="Pfam" id="PF13410">
    <property type="entry name" value="GST_C_2"/>
    <property type="match status" value="1"/>
</dbReference>
<evidence type="ECO:0000259" key="1">
    <source>
        <dbReference type="PROSITE" id="PS50404"/>
    </source>
</evidence>
<dbReference type="CDD" id="cd00570">
    <property type="entry name" value="GST_N_family"/>
    <property type="match status" value="1"/>
</dbReference>
<dbReference type="GO" id="GO:0016740">
    <property type="term" value="F:transferase activity"/>
    <property type="evidence" value="ECO:0007669"/>
    <property type="project" value="UniProtKB-KW"/>
</dbReference>
<dbReference type="PANTHER" id="PTHR44051:SF8">
    <property type="entry name" value="GLUTATHIONE S-TRANSFERASE GSTA"/>
    <property type="match status" value="1"/>
</dbReference>
<dbReference type="InterPro" id="IPR036249">
    <property type="entry name" value="Thioredoxin-like_sf"/>
</dbReference>
<feature type="domain" description="GST N-terminal" evidence="1">
    <location>
        <begin position="1"/>
        <end position="78"/>
    </location>
</feature>
<dbReference type="AlphaFoldDB" id="A0A4V3A9V4"/>
<proteinExistence type="predicted"/>
<dbReference type="PROSITE" id="PS50405">
    <property type="entry name" value="GST_CTER"/>
    <property type="match status" value="1"/>
</dbReference>
<comment type="caution">
    <text evidence="3">The sequence shown here is derived from an EMBL/GenBank/DDBJ whole genome shotgun (WGS) entry which is preliminary data.</text>
</comment>
<accession>A0A4V3A9V4</accession>
<dbReference type="PANTHER" id="PTHR44051">
    <property type="entry name" value="GLUTATHIONE S-TRANSFERASE-RELATED"/>
    <property type="match status" value="1"/>
</dbReference>
<dbReference type="Proteomes" id="UP000295096">
    <property type="component" value="Unassembled WGS sequence"/>
</dbReference>
<dbReference type="SUPFAM" id="SSF52833">
    <property type="entry name" value="Thioredoxin-like"/>
    <property type="match status" value="1"/>
</dbReference>
<dbReference type="Pfam" id="PF13417">
    <property type="entry name" value="GST_N_3"/>
    <property type="match status" value="1"/>
</dbReference>
<feature type="domain" description="GST C-terminal" evidence="2">
    <location>
        <begin position="86"/>
        <end position="210"/>
    </location>
</feature>